<keyword evidence="3" id="KW-1185">Reference proteome</keyword>
<sequence>MALIHYSQQSDFQRDIIKESIRAQRCKTVTWKFFQKRVHSPLFWIKLKNLFFCFDSFKSMKIFFMFKIWMRKNSTTSMVESDVEALGHYGLTMALLDDHDTHEFEQDTHEFTMTLMN</sequence>
<dbReference type="Proteomes" id="UP000289340">
    <property type="component" value="Chromosome 1"/>
</dbReference>
<evidence type="ECO:0000313" key="2">
    <source>
        <dbReference type="EMBL" id="RZC29386.1"/>
    </source>
</evidence>
<organism evidence="2 3">
    <name type="scientific">Glycine soja</name>
    <name type="common">Wild soybean</name>
    <dbReference type="NCBI Taxonomy" id="3848"/>
    <lineage>
        <taxon>Eukaryota</taxon>
        <taxon>Viridiplantae</taxon>
        <taxon>Streptophyta</taxon>
        <taxon>Embryophyta</taxon>
        <taxon>Tracheophyta</taxon>
        <taxon>Spermatophyta</taxon>
        <taxon>Magnoliopsida</taxon>
        <taxon>eudicotyledons</taxon>
        <taxon>Gunneridae</taxon>
        <taxon>Pentapetalae</taxon>
        <taxon>rosids</taxon>
        <taxon>fabids</taxon>
        <taxon>Fabales</taxon>
        <taxon>Fabaceae</taxon>
        <taxon>Papilionoideae</taxon>
        <taxon>50 kb inversion clade</taxon>
        <taxon>NPAAA clade</taxon>
        <taxon>indigoferoid/millettioid clade</taxon>
        <taxon>Phaseoleae</taxon>
        <taxon>Glycine</taxon>
        <taxon>Glycine subgen. Soja</taxon>
    </lineage>
</organism>
<protein>
    <submittedName>
        <fullName evidence="2">Protein TIC 214</fullName>
    </submittedName>
</protein>
<dbReference type="GO" id="GO:0016020">
    <property type="term" value="C:membrane"/>
    <property type="evidence" value="ECO:0007669"/>
    <property type="project" value="UniProtKB-SubCell"/>
</dbReference>
<dbReference type="Pfam" id="PF05758">
    <property type="entry name" value="Ycf1"/>
    <property type="match status" value="1"/>
</dbReference>
<reference evidence="2 3" key="1">
    <citation type="submission" date="2018-09" db="EMBL/GenBank/DDBJ databases">
        <title>A high-quality reference genome of wild soybean provides a powerful tool to mine soybean genomes.</title>
        <authorList>
            <person name="Xie M."/>
            <person name="Chung C.Y.L."/>
            <person name="Li M.-W."/>
            <person name="Wong F.-L."/>
            <person name="Chan T.-F."/>
            <person name="Lam H.-M."/>
        </authorList>
    </citation>
    <scope>NUCLEOTIDE SEQUENCE [LARGE SCALE GENOMIC DNA]</scope>
    <source>
        <strain evidence="3">cv. W05</strain>
        <tissue evidence="2">Hypocotyl of etiolated seedlings</tissue>
    </source>
</reference>
<comment type="subcellular location">
    <subcellularLocation>
        <location evidence="1">Membrane</location>
        <topology evidence="1">Multi-pass membrane protein</topology>
    </subcellularLocation>
</comment>
<evidence type="ECO:0000313" key="3">
    <source>
        <dbReference type="Proteomes" id="UP000289340"/>
    </source>
</evidence>
<dbReference type="AlphaFoldDB" id="A0A445M1H2"/>
<comment type="caution">
    <text evidence="2">The sequence shown here is derived from an EMBL/GenBank/DDBJ whole genome shotgun (WGS) entry which is preliminary data.</text>
</comment>
<dbReference type="EMBL" id="QZWG01000001">
    <property type="protein sequence ID" value="RZC29386.1"/>
    <property type="molecule type" value="Genomic_DNA"/>
</dbReference>
<dbReference type="InterPro" id="IPR008896">
    <property type="entry name" value="TIC214"/>
</dbReference>
<proteinExistence type="predicted"/>
<accession>A0A445M1H2</accession>
<gene>
    <name evidence="2" type="ORF">D0Y65_001101</name>
</gene>
<name>A0A445M1H2_GLYSO</name>
<evidence type="ECO:0000256" key="1">
    <source>
        <dbReference type="ARBA" id="ARBA00004141"/>
    </source>
</evidence>